<dbReference type="KEGG" id="snep:Enr13x_21370"/>
<evidence type="ECO:0000256" key="1">
    <source>
        <dbReference type="ARBA" id="ARBA00006432"/>
    </source>
</evidence>
<dbReference type="SUPFAM" id="SSF56801">
    <property type="entry name" value="Acetyl-CoA synthetase-like"/>
    <property type="match status" value="1"/>
</dbReference>
<dbReference type="CDD" id="cd04433">
    <property type="entry name" value="AFD_class_I"/>
    <property type="match status" value="1"/>
</dbReference>
<sequence length="513" mass="55652">MSIRTINRRETLVRLSDLLDRVQPDHPVWVSLSGQRIRAADLQDWLRSARAIALSFRRKKVAILAANDLELGTLLLLFDGVASEMAILPTGQDERTLQAIVIESKIDSVVTIGGEITVPGCDVVTLDIPPVGTFLRSDRCIPMDVRPQSRSTASAFQTHGVGGTTTRSVCVEDRAPAGGGSVDGQMNEVLPTRWILPTSGTTGRPKLVSHTLASLSRSVKSDLERGKEFVWGSLYSLGSFAGLQVFLQSLFGGSTIILSNDSTTLTDRIAAFCDLKCNALSATPTMWRMILMTGAANSLDLKRITLGGEICDQPILDQLRKLFPTARVTHIYASTEAGVGFAVRDGMEGFPAHFLSEPPDGIQLRRSEAGTLLVKPAKLEQSYSDPQRELAGSDGFIDTEDMIERRGDRFHFAGRASGMINVGGRKVHPHDVERALLKHPAVSMARVSAKRNPFTGSIVESEVVLAEGAELDPVDAPSILVRFCRESLEPYKVPAIVSLVDSIEISATGKIKR</sequence>
<dbReference type="InterPro" id="IPR042099">
    <property type="entry name" value="ANL_N_sf"/>
</dbReference>
<keyword evidence="2 5" id="KW-0436">Ligase</keyword>
<dbReference type="GO" id="GO:0004467">
    <property type="term" value="F:long-chain fatty acid-CoA ligase activity"/>
    <property type="evidence" value="ECO:0007669"/>
    <property type="project" value="UniProtKB-EC"/>
</dbReference>
<dbReference type="EMBL" id="CP037423">
    <property type="protein sequence ID" value="QDV42292.1"/>
    <property type="molecule type" value="Genomic_DNA"/>
</dbReference>
<dbReference type="InterPro" id="IPR000873">
    <property type="entry name" value="AMP-dep_synth/lig_dom"/>
</dbReference>
<protein>
    <submittedName>
        <fullName evidence="5">Long-chain-fatty-acid--CoA ligase</fullName>
        <ecNumber evidence="5">6.2.1.3</ecNumber>
    </submittedName>
</protein>
<evidence type="ECO:0000313" key="5">
    <source>
        <dbReference type="EMBL" id="QDV42292.1"/>
    </source>
</evidence>
<dbReference type="InterPro" id="IPR020845">
    <property type="entry name" value="AMP-binding_CS"/>
</dbReference>
<evidence type="ECO:0000259" key="4">
    <source>
        <dbReference type="Pfam" id="PF13193"/>
    </source>
</evidence>
<dbReference type="PROSITE" id="PS00455">
    <property type="entry name" value="AMP_BINDING"/>
    <property type="match status" value="1"/>
</dbReference>
<dbReference type="AlphaFoldDB" id="A0A518HN65"/>
<reference evidence="5 6" key="1">
    <citation type="submission" date="2019-03" db="EMBL/GenBank/DDBJ databases">
        <title>Deep-cultivation of Planctomycetes and their phenomic and genomic characterization uncovers novel biology.</title>
        <authorList>
            <person name="Wiegand S."/>
            <person name="Jogler M."/>
            <person name="Boedeker C."/>
            <person name="Pinto D."/>
            <person name="Vollmers J."/>
            <person name="Rivas-Marin E."/>
            <person name="Kohn T."/>
            <person name="Peeters S.H."/>
            <person name="Heuer A."/>
            <person name="Rast P."/>
            <person name="Oberbeckmann S."/>
            <person name="Bunk B."/>
            <person name="Jeske O."/>
            <person name="Meyerdierks A."/>
            <person name="Storesund J.E."/>
            <person name="Kallscheuer N."/>
            <person name="Luecker S."/>
            <person name="Lage O.M."/>
            <person name="Pohl T."/>
            <person name="Merkel B.J."/>
            <person name="Hornburger P."/>
            <person name="Mueller R.-W."/>
            <person name="Bruemmer F."/>
            <person name="Labrenz M."/>
            <person name="Spormann A.M."/>
            <person name="Op den Camp H."/>
            <person name="Overmann J."/>
            <person name="Amann R."/>
            <person name="Jetten M.S.M."/>
            <person name="Mascher T."/>
            <person name="Medema M.H."/>
            <person name="Devos D.P."/>
            <person name="Kaster A.-K."/>
            <person name="Ovreas L."/>
            <person name="Rohde M."/>
            <person name="Galperin M.Y."/>
            <person name="Jogler C."/>
        </authorList>
    </citation>
    <scope>NUCLEOTIDE SEQUENCE [LARGE SCALE GENOMIC DNA]</scope>
    <source>
        <strain evidence="5 6">Enr13</strain>
    </source>
</reference>
<dbReference type="InterPro" id="IPR025110">
    <property type="entry name" value="AMP-bd_C"/>
</dbReference>
<name>A0A518HN65_9BACT</name>
<dbReference type="OrthoDB" id="7055148at2"/>
<gene>
    <name evidence="5" type="primary">lcfB_1</name>
    <name evidence="5" type="ORF">Enr13x_21370</name>
</gene>
<proteinExistence type="inferred from homology"/>
<evidence type="ECO:0000259" key="3">
    <source>
        <dbReference type="Pfam" id="PF00501"/>
    </source>
</evidence>
<dbReference type="Proteomes" id="UP000319004">
    <property type="component" value="Chromosome"/>
</dbReference>
<dbReference type="InterPro" id="IPR045851">
    <property type="entry name" value="AMP-bd_C_sf"/>
</dbReference>
<dbReference type="Gene3D" id="3.30.300.30">
    <property type="match status" value="1"/>
</dbReference>
<feature type="domain" description="AMP-dependent synthetase/ligase" evidence="3">
    <location>
        <begin position="195"/>
        <end position="343"/>
    </location>
</feature>
<comment type="similarity">
    <text evidence="1">Belongs to the ATP-dependent AMP-binding enzyme family.</text>
</comment>
<dbReference type="Gene3D" id="3.40.50.12780">
    <property type="entry name" value="N-terminal domain of ligase-like"/>
    <property type="match status" value="1"/>
</dbReference>
<dbReference type="GO" id="GO:0031956">
    <property type="term" value="F:medium-chain fatty acid-CoA ligase activity"/>
    <property type="evidence" value="ECO:0007669"/>
    <property type="project" value="TreeGrafter"/>
</dbReference>
<organism evidence="5 6">
    <name type="scientific">Stieleria neptunia</name>
    <dbReference type="NCBI Taxonomy" id="2527979"/>
    <lineage>
        <taxon>Bacteria</taxon>
        <taxon>Pseudomonadati</taxon>
        <taxon>Planctomycetota</taxon>
        <taxon>Planctomycetia</taxon>
        <taxon>Pirellulales</taxon>
        <taxon>Pirellulaceae</taxon>
        <taxon>Stieleria</taxon>
    </lineage>
</organism>
<accession>A0A518HN65</accession>
<dbReference type="EC" id="6.2.1.3" evidence="5"/>
<evidence type="ECO:0000313" key="6">
    <source>
        <dbReference type="Proteomes" id="UP000319004"/>
    </source>
</evidence>
<dbReference type="PANTHER" id="PTHR43201">
    <property type="entry name" value="ACYL-COA SYNTHETASE"/>
    <property type="match status" value="1"/>
</dbReference>
<dbReference type="PANTHER" id="PTHR43201:SF5">
    <property type="entry name" value="MEDIUM-CHAIN ACYL-COA LIGASE ACSF2, MITOCHONDRIAL"/>
    <property type="match status" value="1"/>
</dbReference>
<dbReference type="Pfam" id="PF13193">
    <property type="entry name" value="AMP-binding_C"/>
    <property type="match status" value="1"/>
</dbReference>
<evidence type="ECO:0000256" key="2">
    <source>
        <dbReference type="ARBA" id="ARBA00022598"/>
    </source>
</evidence>
<feature type="domain" description="AMP-binding enzyme C-terminal" evidence="4">
    <location>
        <begin position="432"/>
        <end position="510"/>
    </location>
</feature>
<dbReference type="RefSeq" id="WP_145385948.1">
    <property type="nucleotide sequence ID" value="NZ_CP037423.1"/>
</dbReference>
<dbReference type="Pfam" id="PF00501">
    <property type="entry name" value="AMP-binding"/>
    <property type="match status" value="1"/>
</dbReference>
<keyword evidence="6" id="KW-1185">Reference proteome</keyword>